<dbReference type="OrthoDB" id="10021397at2759"/>
<comment type="caution">
    <text evidence="10">The sequence shown here is derived from an EMBL/GenBank/DDBJ whole genome shotgun (WGS) entry which is preliminary data.</text>
</comment>
<feature type="transmembrane region" description="Helical" evidence="8">
    <location>
        <begin position="355"/>
        <end position="375"/>
    </location>
</feature>
<keyword evidence="6 8" id="KW-0472">Membrane</keyword>
<comment type="similarity">
    <text evidence="2">Belongs to the major facilitator superfamily. TCR/Tet family.</text>
</comment>
<keyword evidence="5 8" id="KW-1133">Transmembrane helix</keyword>
<evidence type="ECO:0000256" key="8">
    <source>
        <dbReference type="SAM" id="Phobius"/>
    </source>
</evidence>
<dbReference type="GO" id="GO:0022857">
    <property type="term" value="F:transmembrane transporter activity"/>
    <property type="evidence" value="ECO:0007669"/>
    <property type="project" value="InterPro"/>
</dbReference>
<reference evidence="10 11" key="1">
    <citation type="submission" date="2018-05" db="EMBL/GenBank/DDBJ databases">
        <title>Draft genome sequence of Scytalidium lignicola DSM 105466, a ubiquitous saprotrophic fungus.</title>
        <authorList>
            <person name="Buettner E."/>
            <person name="Gebauer A.M."/>
            <person name="Hofrichter M."/>
            <person name="Liers C."/>
            <person name="Kellner H."/>
        </authorList>
    </citation>
    <scope>NUCLEOTIDE SEQUENCE [LARGE SCALE GENOMIC DNA]</scope>
    <source>
        <strain evidence="10 11">DSM 105466</strain>
    </source>
</reference>
<dbReference type="InterPro" id="IPR020846">
    <property type="entry name" value="MFS_dom"/>
</dbReference>
<feature type="transmembrane region" description="Helical" evidence="8">
    <location>
        <begin position="445"/>
        <end position="465"/>
    </location>
</feature>
<dbReference type="PANTHER" id="PTHR23501:SF12">
    <property type="entry name" value="MAJOR FACILITATOR SUPERFAMILY (MFS) PROFILE DOMAIN-CONTAINING PROTEIN-RELATED"/>
    <property type="match status" value="1"/>
</dbReference>
<feature type="compositionally biased region" description="Basic and acidic residues" evidence="7">
    <location>
        <begin position="1"/>
        <end position="10"/>
    </location>
</feature>
<dbReference type="PROSITE" id="PS50850">
    <property type="entry name" value="MFS"/>
    <property type="match status" value="1"/>
</dbReference>
<feature type="transmembrane region" description="Helical" evidence="8">
    <location>
        <begin position="382"/>
        <end position="403"/>
    </location>
</feature>
<feature type="transmembrane region" description="Helical" evidence="8">
    <location>
        <begin position="246"/>
        <end position="265"/>
    </location>
</feature>
<evidence type="ECO:0000256" key="7">
    <source>
        <dbReference type="SAM" id="MobiDB-lite"/>
    </source>
</evidence>
<dbReference type="Pfam" id="PF07690">
    <property type="entry name" value="MFS_1"/>
    <property type="match status" value="1"/>
</dbReference>
<dbReference type="Gene3D" id="1.20.1250.20">
    <property type="entry name" value="MFS general substrate transporter like domains"/>
    <property type="match status" value="1"/>
</dbReference>
<evidence type="ECO:0000256" key="3">
    <source>
        <dbReference type="ARBA" id="ARBA00022448"/>
    </source>
</evidence>
<sequence>MTLDGKDTHGDTPPSAPESSINEEKQDHQAPNDAQPAEVSPRNIHGWKWAGTMASLLFSGFLYALDATVIADLQPVLVEEFGQIQKLPWLSVAFLLCATGSNLFWGRAYTHFNAKWLYIFTIILFEVGSAICGATPSMNVLIVGRAIAGFGGAGLYNGLMTNIALTTTMAERPVYNSMTGFFWGIGIVLGPVVGGALNESASGWRWAFYLNLFIGAACAPFYLFVLPSNDLHAGATIKERVVEMDYVGMVLQAGALTSFVMAINWGGVTYPWNSGRIIALFVVAVVLFIVLAIQQVFNVFTTEPRRMIPVQFFKSRTVLILFSATAAGGAGAFVPIYMVPLFFQLTRGDSALKAGIRLLPFIVFLVVFTFMNGSLMAKAGYYMPWFLVGGIFVVIGSALMFIVDQDTSTAKIYGFTILLGSGVGMFFQAAFSVTPAVVSPENIGSAIGFMTLAQFLGITIALAIANSVLLNNSTDKIQQILPNLPLGEIQAAILGSGSEFVNSLSPELSRRVIAVIVDAISTTYALTVTAGALVTVTSLLLRREKLFGAPAGVAAT</sequence>
<feature type="transmembrane region" description="Helical" evidence="8">
    <location>
        <begin position="142"/>
        <end position="165"/>
    </location>
</feature>
<feature type="transmembrane region" description="Helical" evidence="8">
    <location>
        <begin position="206"/>
        <end position="225"/>
    </location>
</feature>
<accession>A0A3E2HGQ7</accession>
<dbReference type="SUPFAM" id="SSF103473">
    <property type="entry name" value="MFS general substrate transporter"/>
    <property type="match status" value="1"/>
</dbReference>
<feature type="transmembrane region" description="Helical" evidence="8">
    <location>
        <begin position="87"/>
        <end position="105"/>
    </location>
</feature>
<feature type="transmembrane region" description="Helical" evidence="8">
    <location>
        <begin position="117"/>
        <end position="136"/>
    </location>
</feature>
<feature type="transmembrane region" description="Helical" evidence="8">
    <location>
        <begin position="49"/>
        <end position="67"/>
    </location>
</feature>
<evidence type="ECO:0000259" key="9">
    <source>
        <dbReference type="PROSITE" id="PS50850"/>
    </source>
</evidence>
<keyword evidence="11" id="KW-1185">Reference proteome</keyword>
<evidence type="ECO:0000256" key="2">
    <source>
        <dbReference type="ARBA" id="ARBA00007520"/>
    </source>
</evidence>
<name>A0A3E2HGQ7_SCYLI</name>
<feature type="region of interest" description="Disordered" evidence="7">
    <location>
        <begin position="1"/>
        <end position="39"/>
    </location>
</feature>
<evidence type="ECO:0000256" key="1">
    <source>
        <dbReference type="ARBA" id="ARBA00004141"/>
    </source>
</evidence>
<evidence type="ECO:0000313" key="11">
    <source>
        <dbReference type="Proteomes" id="UP000258309"/>
    </source>
</evidence>
<dbReference type="FunFam" id="1.20.1250.20:FF:000429">
    <property type="entry name" value="MFS drug efflux transporter, putative"/>
    <property type="match status" value="1"/>
</dbReference>
<feature type="transmembrane region" description="Helical" evidence="8">
    <location>
        <begin position="277"/>
        <end position="297"/>
    </location>
</feature>
<dbReference type="InterPro" id="IPR036259">
    <property type="entry name" value="MFS_trans_sf"/>
</dbReference>
<keyword evidence="3" id="KW-0813">Transport</keyword>
<protein>
    <recommendedName>
        <fullName evidence="9">Major facilitator superfamily (MFS) profile domain-containing protein</fullName>
    </recommendedName>
</protein>
<evidence type="ECO:0000256" key="5">
    <source>
        <dbReference type="ARBA" id="ARBA00022989"/>
    </source>
</evidence>
<dbReference type="EMBL" id="NCSJ02000056">
    <property type="protein sequence ID" value="RFU32342.1"/>
    <property type="molecule type" value="Genomic_DNA"/>
</dbReference>
<feature type="transmembrane region" description="Helical" evidence="8">
    <location>
        <begin position="415"/>
        <end position="438"/>
    </location>
</feature>
<dbReference type="OMA" id="YIMTIIA"/>
<evidence type="ECO:0000256" key="4">
    <source>
        <dbReference type="ARBA" id="ARBA00022692"/>
    </source>
</evidence>
<dbReference type="Proteomes" id="UP000258309">
    <property type="component" value="Unassembled WGS sequence"/>
</dbReference>
<feature type="domain" description="Major facilitator superfamily (MFS) profile" evidence="9">
    <location>
        <begin position="52"/>
        <end position="546"/>
    </location>
</feature>
<dbReference type="PANTHER" id="PTHR23501">
    <property type="entry name" value="MAJOR FACILITATOR SUPERFAMILY"/>
    <property type="match status" value="1"/>
</dbReference>
<evidence type="ECO:0000256" key="6">
    <source>
        <dbReference type="ARBA" id="ARBA00023136"/>
    </source>
</evidence>
<organism evidence="10 11">
    <name type="scientific">Scytalidium lignicola</name>
    <name type="common">Hyphomycete</name>
    <dbReference type="NCBI Taxonomy" id="5539"/>
    <lineage>
        <taxon>Eukaryota</taxon>
        <taxon>Fungi</taxon>
        <taxon>Dikarya</taxon>
        <taxon>Ascomycota</taxon>
        <taxon>Pezizomycotina</taxon>
        <taxon>Leotiomycetes</taxon>
        <taxon>Leotiomycetes incertae sedis</taxon>
        <taxon>Scytalidium</taxon>
    </lineage>
</organism>
<feature type="non-terminal residue" evidence="10">
    <location>
        <position position="1"/>
    </location>
</feature>
<proteinExistence type="inferred from homology"/>
<feature type="transmembrane region" description="Helical" evidence="8">
    <location>
        <begin position="512"/>
        <end position="541"/>
    </location>
</feature>
<feature type="transmembrane region" description="Helical" evidence="8">
    <location>
        <begin position="174"/>
        <end position="194"/>
    </location>
</feature>
<dbReference type="InterPro" id="IPR011701">
    <property type="entry name" value="MFS"/>
</dbReference>
<feature type="non-terminal residue" evidence="10">
    <location>
        <position position="556"/>
    </location>
</feature>
<comment type="subcellular location">
    <subcellularLocation>
        <location evidence="1">Membrane</location>
        <topology evidence="1">Multi-pass membrane protein</topology>
    </subcellularLocation>
</comment>
<keyword evidence="4 8" id="KW-0812">Transmembrane</keyword>
<dbReference type="GO" id="GO:0005886">
    <property type="term" value="C:plasma membrane"/>
    <property type="evidence" value="ECO:0007669"/>
    <property type="project" value="TreeGrafter"/>
</dbReference>
<dbReference type="AlphaFoldDB" id="A0A3E2HGQ7"/>
<evidence type="ECO:0000313" key="10">
    <source>
        <dbReference type="EMBL" id="RFU32342.1"/>
    </source>
</evidence>
<gene>
    <name evidence="10" type="ORF">B7463_g3970</name>
</gene>
<feature type="transmembrane region" description="Helical" evidence="8">
    <location>
        <begin position="318"/>
        <end position="343"/>
    </location>
</feature>